<dbReference type="Pfam" id="PF07963">
    <property type="entry name" value="N_methyl"/>
    <property type="match status" value="1"/>
</dbReference>
<name>A0ABV4ZB31_9PSED</name>
<reference evidence="1 2" key="1">
    <citation type="submission" date="2024-09" db="EMBL/GenBank/DDBJ databases">
        <authorList>
            <person name="Fullem K."/>
        </authorList>
    </citation>
    <scope>NUCLEOTIDE SEQUENCE [LARGE SCALE GENOMIC DNA]</scope>
    <source>
        <strain evidence="2">K1(2024)</strain>
    </source>
</reference>
<dbReference type="InterPro" id="IPR012902">
    <property type="entry name" value="N_methyl_site"/>
</dbReference>
<proteinExistence type="predicted"/>
<dbReference type="EMBL" id="JBHFXX010000011">
    <property type="protein sequence ID" value="MFB3801508.1"/>
    <property type="molecule type" value="Genomic_DNA"/>
</dbReference>
<comment type="caution">
    <text evidence="1">The sequence shown here is derived from an EMBL/GenBank/DDBJ whole genome shotgun (WGS) entry which is preliminary data.</text>
</comment>
<dbReference type="NCBIfam" id="TIGR02532">
    <property type="entry name" value="IV_pilin_GFxxxE"/>
    <property type="match status" value="1"/>
</dbReference>
<evidence type="ECO:0000313" key="1">
    <source>
        <dbReference type="EMBL" id="MFB3801508.1"/>
    </source>
</evidence>
<accession>A0ABV4ZB31</accession>
<dbReference type="Proteomes" id="UP001577047">
    <property type="component" value="Unassembled WGS sequence"/>
</dbReference>
<organism evidence="1 2">
    <name type="scientific">Pseudomonas boreofloridensis</name>
    <dbReference type="NCBI Taxonomy" id="3064348"/>
    <lineage>
        <taxon>Bacteria</taxon>
        <taxon>Pseudomonadati</taxon>
        <taxon>Pseudomonadota</taxon>
        <taxon>Gammaproteobacteria</taxon>
        <taxon>Pseudomonadales</taxon>
        <taxon>Pseudomonadaceae</taxon>
        <taxon>Pseudomonas</taxon>
    </lineage>
</organism>
<protein>
    <submittedName>
        <fullName evidence="1">Prepilin-type N-terminal cleavage/methylation domain-containing protein</fullName>
    </submittedName>
</protein>
<keyword evidence="2" id="KW-1185">Reference proteome</keyword>
<evidence type="ECO:0000313" key="2">
    <source>
        <dbReference type="Proteomes" id="UP001577047"/>
    </source>
</evidence>
<sequence>MMKLREQGMTLLEVVVAVLVLGVGLFTSASLQMRALHAAEGARRDAQVVQLGQSLIEQTRSAGQLQPAALHDWRARLEALLGSSGRGQAVVAGQWLRLETCWQDARGAQPQTIQLQGWVLP</sequence>
<gene>
    <name evidence="1" type="ORF">ACE1YR_13900</name>
</gene>
<dbReference type="RefSeq" id="WP_304484707.1">
    <property type="nucleotide sequence ID" value="NZ_JAUQOQ010000012.1"/>
</dbReference>